<proteinExistence type="predicted"/>
<dbReference type="GO" id="GO:0017111">
    <property type="term" value="F:ribonucleoside triphosphate phosphatase activity"/>
    <property type="evidence" value="ECO:0007669"/>
    <property type="project" value="UniProtKB-ARBA"/>
</dbReference>
<accession>A0A1Z4VNF7</accession>
<dbReference type="InterPro" id="IPR035647">
    <property type="entry name" value="EFG_III/V"/>
</dbReference>
<keyword evidence="2" id="KW-0648">Protein biosynthesis</keyword>
<evidence type="ECO:0000313" key="2">
    <source>
        <dbReference type="EMBL" id="BAZ93033.1"/>
    </source>
</evidence>
<dbReference type="KEGG" id="ttc:FOKN1_0631"/>
<dbReference type="GO" id="GO:0003746">
    <property type="term" value="F:translation elongation factor activity"/>
    <property type="evidence" value="ECO:0007669"/>
    <property type="project" value="UniProtKB-KW"/>
</dbReference>
<dbReference type="Proteomes" id="UP000218765">
    <property type="component" value="Chromosome"/>
</dbReference>
<dbReference type="CDD" id="cd01514">
    <property type="entry name" value="Elongation_Factor_C"/>
    <property type="match status" value="1"/>
</dbReference>
<dbReference type="Gene3D" id="3.30.70.240">
    <property type="match status" value="1"/>
</dbReference>
<sequence>MSVHVLEQLVRKRGLDIQTSFAAEAAKQLGPGPAVVPETSARGLRLLAETERQLAETVATLRRRYPDMLDVGELRVRYRDDPEPAEPIMCVVIDARHSYLALLRANLLQRRAVLRDCEVRDGAAAPGRVLLCALVPLSELLGYDVELAFLCGGDASLDMRFSHYAPLHGGGPDGAA</sequence>
<feature type="domain" description="Elongation factor EFG" evidence="1">
    <location>
        <begin position="86"/>
        <end position="169"/>
    </location>
</feature>
<keyword evidence="2" id="KW-0251">Elongation factor</keyword>
<name>A0A1Z4VNF7_9GAMM</name>
<dbReference type="GO" id="GO:0032561">
    <property type="term" value="F:guanyl ribonucleotide binding"/>
    <property type="evidence" value="ECO:0007669"/>
    <property type="project" value="UniProtKB-ARBA"/>
</dbReference>
<evidence type="ECO:0000259" key="1">
    <source>
        <dbReference type="Pfam" id="PF00679"/>
    </source>
</evidence>
<dbReference type="AlphaFoldDB" id="A0A1Z4VNF7"/>
<organism evidence="2 3">
    <name type="scientific">Thiohalobacter thiocyanaticus</name>
    <dbReference type="NCBI Taxonomy" id="585455"/>
    <lineage>
        <taxon>Bacteria</taxon>
        <taxon>Pseudomonadati</taxon>
        <taxon>Pseudomonadota</taxon>
        <taxon>Gammaproteobacteria</taxon>
        <taxon>Thiohalobacterales</taxon>
        <taxon>Thiohalobacteraceae</taxon>
        <taxon>Thiohalobacter</taxon>
    </lineage>
</organism>
<evidence type="ECO:0000313" key="3">
    <source>
        <dbReference type="Proteomes" id="UP000218765"/>
    </source>
</evidence>
<dbReference type="RefSeq" id="WP_157745276.1">
    <property type="nucleotide sequence ID" value="NZ_AP018052.1"/>
</dbReference>
<reference evidence="2 3" key="1">
    <citation type="submission" date="2017-05" db="EMBL/GenBank/DDBJ databases">
        <title>Thiocyanate degradation by Thiohalobacter thiocyanaticus FOKN1.</title>
        <authorList>
            <person name="Oshiki M."/>
            <person name="Fukushima T."/>
            <person name="Kawano S."/>
            <person name="Nakagawa J."/>
        </authorList>
    </citation>
    <scope>NUCLEOTIDE SEQUENCE [LARGE SCALE GENOMIC DNA]</scope>
    <source>
        <strain evidence="2 3">FOKN1</strain>
    </source>
</reference>
<dbReference type="Pfam" id="PF00679">
    <property type="entry name" value="EFG_C"/>
    <property type="match status" value="1"/>
</dbReference>
<dbReference type="GO" id="GO:0043168">
    <property type="term" value="F:anion binding"/>
    <property type="evidence" value="ECO:0007669"/>
    <property type="project" value="UniProtKB-ARBA"/>
</dbReference>
<dbReference type="EMBL" id="AP018052">
    <property type="protein sequence ID" value="BAZ93033.1"/>
    <property type="molecule type" value="Genomic_DNA"/>
</dbReference>
<dbReference type="InterPro" id="IPR000640">
    <property type="entry name" value="EFG_V-like"/>
</dbReference>
<protein>
    <submittedName>
        <fullName evidence="2">Translation elongation factors</fullName>
    </submittedName>
</protein>
<dbReference type="SUPFAM" id="SSF54980">
    <property type="entry name" value="EF-G C-terminal domain-like"/>
    <property type="match status" value="1"/>
</dbReference>
<dbReference type="OrthoDB" id="9982298at2"/>
<gene>
    <name evidence="2" type="ORF">FOKN1_0631</name>
</gene>
<keyword evidence="3" id="KW-1185">Reference proteome</keyword>